<dbReference type="EC" id="3.6.4.-" evidence="7"/>
<accession>A0A011PP52</accession>
<dbReference type="InterPro" id="IPR000330">
    <property type="entry name" value="SNF2_N"/>
</dbReference>
<dbReference type="InterPro" id="IPR049730">
    <property type="entry name" value="SNF2/RAD54-like_C"/>
</dbReference>
<dbReference type="SMART" id="SM00490">
    <property type="entry name" value="HELICc"/>
    <property type="match status" value="1"/>
</dbReference>
<dbReference type="AlphaFoldDB" id="A0A011PP52"/>
<feature type="compositionally biased region" description="Basic residues" evidence="3">
    <location>
        <begin position="763"/>
        <end position="778"/>
    </location>
</feature>
<sequence>MTKTSGQATPKGRKATSRGTSEPRLSRQRKPADLPTDAWQRGLRRQFGREQAFAFENLGDHPVFSGFAVFNPESRRRYRVVIRGAQPGDNRCSCPDFATNDLGTCKHIEFTLARITAKAADKRALEQGFRESFSELFLDYAGQRRVRLRIGGDFPAELQAQASALFDSSSGWQLSAQRFADLPAFIDQVRSSGHELRCQDDALAYVAEVRDGEARRKALALIYPSGADTPALQSLLKVGLYPYQREGALFAARAGRALIGDEMGLGKTVQAIAAMEILARHFAAERVLVVCPTSLKHQWEREIVRFSERQATVIGGLRAVRQARYAQNDFCKITNYETLGRDLDLIQAWAPDLVIVDEAQRIKNWNTIAARALKQVDSPYALVLTGTPLENRLEELISIVQFVDQHRLGPTWRLLDEHQERDERGRVIGYRKLQQIGETLAPIMLRRRKAAVLEQLPERVDNTLFVPMTPQQADHHEENRAQVARIVHRWRHTGFLSEKDQLRMRCALQNMRMSCNSTFLLDHETDHGYKADELAALLDDILDDPQAKVVVFSQWLRSHELIVRRLDERGWGHVLFHGGVPSDKRGALIDRFNNDPDCRVFLSTDAGGVGLNLQHAAAVIVNMDLPWNPAVLEQRIGRVHRLGQTRGVQVINFVARGTIEEGMLSVLAFKQSLFAGVLDGGESEVVLNGTRLSKFMETVEKATSAVENQAASEDDGQDTPPLAATNAAEDDDADNADTSDESDQADESAASAPASEPPPARQASRRQRQAKAWPRPKPRPPPTGKSRRSRQPQPQRRPPVPIPGRRCWQLAPRCSANWPQRRKASVNRAWCIPTRRPASAISDCRYRTRRPCTDSPKDCWRCLAGPNRVAGRPGAGRTKARLEPYNACFPSALARSRWPLSSR</sequence>
<dbReference type="GO" id="GO:0016787">
    <property type="term" value="F:hydrolase activity"/>
    <property type="evidence" value="ECO:0007669"/>
    <property type="project" value="UniProtKB-KW"/>
</dbReference>
<dbReference type="Gene3D" id="3.40.50.10810">
    <property type="entry name" value="Tandem AAA-ATPase domain"/>
    <property type="match status" value="1"/>
</dbReference>
<feature type="domain" description="Helicase C-terminal" evidence="6">
    <location>
        <begin position="537"/>
        <end position="693"/>
    </location>
</feature>
<dbReference type="Pfam" id="PF00271">
    <property type="entry name" value="Helicase_C"/>
    <property type="match status" value="1"/>
</dbReference>
<evidence type="ECO:0000256" key="2">
    <source>
        <dbReference type="PROSITE-ProRule" id="PRU00325"/>
    </source>
</evidence>
<keyword evidence="1 7" id="KW-0378">Hydrolase</keyword>
<dbReference type="SUPFAM" id="SSF52540">
    <property type="entry name" value="P-loop containing nucleoside triphosphate hydrolases"/>
    <property type="match status" value="2"/>
</dbReference>
<dbReference type="Gene3D" id="3.40.50.300">
    <property type="entry name" value="P-loop containing nucleotide triphosphate hydrolases"/>
    <property type="match status" value="1"/>
</dbReference>
<evidence type="ECO:0000259" key="6">
    <source>
        <dbReference type="PROSITE" id="PS51194"/>
    </source>
</evidence>
<dbReference type="Pfam" id="PF00176">
    <property type="entry name" value="SNF2-rel_dom"/>
    <property type="match status" value="1"/>
</dbReference>
<dbReference type="GO" id="GO:0004386">
    <property type="term" value="F:helicase activity"/>
    <property type="evidence" value="ECO:0007669"/>
    <property type="project" value="UniProtKB-KW"/>
</dbReference>
<comment type="caution">
    <text evidence="7">The sequence shown here is derived from an EMBL/GenBank/DDBJ whole genome shotgun (WGS) entry which is preliminary data.</text>
</comment>
<dbReference type="EMBL" id="JEMX01000066">
    <property type="protein sequence ID" value="EXI78665.1"/>
    <property type="molecule type" value="Genomic_DNA"/>
</dbReference>
<evidence type="ECO:0000313" key="8">
    <source>
        <dbReference type="Proteomes" id="UP000021816"/>
    </source>
</evidence>
<feature type="domain" description="Helicase ATP-binding" evidence="5">
    <location>
        <begin position="248"/>
        <end position="406"/>
    </location>
</feature>
<evidence type="ECO:0000259" key="5">
    <source>
        <dbReference type="PROSITE" id="PS51192"/>
    </source>
</evidence>
<name>A0A011PP52_9PROT</name>
<keyword evidence="2" id="KW-0863">Zinc-finger</keyword>
<dbReference type="InterPro" id="IPR007527">
    <property type="entry name" value="Znf_SWIM"/>
</dbReference>
<reference evidence="7 8" key="1">
    <citation type="submission" date="2014-02" db="EMBL/GenBank/DDBJ databases">
        <title>Expanding our view of genomic diversity in Candidatus Accumulibacter clades.</title>
        <authorList>
            <person name="Skennerton C.T."/>
            <person name="Barr J.J."/>
            <person name="Slater F.R."/>
            <person name="Bond P.L."/>
            <person name="Tyson G.W."/>
        </authorList>
    </citation>
    <scope>NUCLEOTIDE SEQUENCE [LARGE SCALE GENOMIC DNA]</scope>
    <source>
        <strain evidence="8">BA-92</strain>
    </source>
</reference>
<feature type="compositionally biased region" description="Acidic residues" evidence="3">
    <location>
        <begin position="728"/>
        <end position="746"/>
    </location>
</feature>
<feature type="region of interest" description="Disordered" evidence="3">
    <location>
        <begin position="703"/>
        <end position="805"/>
    </location>
</feature>
<evidence type="ECO:0000256" key="1">
    <source>
        <dbReference type="ARBA" id="ARBA00022801"/>
    </source>
</evidence>
<protein>
    <submittedName>
        <fullName evidence="7">RNA polymerase-associated protein RapA</fullName>
        <ecNumber evidence="7">3.6.4.-</ecNumber>
    </submittedName>
</protein>
<dbReference type="PROSITE" id="PS51192">
    <property type="entry name" value="HELICASE_ATP_BIND_1"/>
    <property type="match status" value="1"/>
</dbReference>
<dbReference type="PROSITE" id="PS51194">
    <property type="entry name" value="HELICASE_CTER"/>
    <property type="match status" value="1"/>
</dbReference>
<proteinExistence type="predicted"/>
<dbReference type="InterPro" id="IPR038718">
    <property type="entry name" value="SNF2-like_sf"/>
</dbReference>
<dbReference type="PATRIC" id="fig|1454003.3.peg.2879"/>
<dbReference type="SMART" id="SM00487">
    <property type="entry name" value="DEXDc"/>
    <property type="match status" value="1"/>
</dbReference>
<dbReference type="CDD" id="cd17919">
    <property type="entry name" value="DEXHc_Snf"/>
    <property type="match status" value="1"/>
</dbReference>
<evidence type="ECO:0000259" key="4">
    <source>
        <dbReference type="PROSITE" id="PS50966"/>
    </source>
</evidence>
<feature type="domain" description="SWIM-type" evidence="4">
    <location>
        <begin position="78"/>
        <end position="116"/>
    </location>
</feature>
<dbReference type="GO" id="GO:0008270">
    <property type="term" value="F:zinc ion binding"/>
    <property type="evidence" value="ECO:0007669"/>
    <property type="project" value="UniProtKB-KW"/>
</dbReference>
<dbReference type="InterPro" id="IPR001650">
    <property type="entry name" value="Helicase_C-like"/>
</dbReference>
<keyword evidence="2" id="KW-0479">Metal-binding</keyword>
<dbReference type="Proteomes" id="UP000021816">
    <property type="component" value="Unassembled WGS sequence"/>
</dbReference>
<dbReference type="GO" id="GO:0005524">
    <property type="term" value="F:ATP binding"/>
    <property type="evidence" value="ECO:0007669"/>
    <property type="project" value="InterPro"/>
</dbReference>
<dbReference type="CDD" id="cd18793">
    <property type="entry name" value="SF2_C_SNF"/>
    <property type="match status" value="1"/>
</dbReference>
<keyword evidence="2" id="KW-0862">Zinc</keyword>
<dbReference type="InterPro" id="IPR014001">
    <property type="entry name" value="Helicase_ATP-bd"/>
</dbReference>
<dbReference type="PROSITE" id="PS50966">
    <property type="entry name" value="ZF_SWIM"/>
    <property type="match status" value="1"/>
</dbReference>
<organism evidence="7 8">
    <name type="scientific">Candidatus Accumulibacter appositus</name>
    <dbReference type="NCBI Taxonomy" id="1454003"/>
    <lineage>
        <taxon>Bacteria</taxon>
        <taxon>Pseudomonadati</taxon>
        <taxon>Pseudomonadota</taxon>
        <taxon>Betaproteobacteria</taxon>
        <taxon>Candidatus Accumulibacter</taxon>
    </lineage>
</organism>
<evidence type="ECO:0000313" key="7">
    <source>
        <dbReference type="EMBL" id="EXI78665.1"/>
    </source>
</evidence>
<feature type="region of interest" description="Disordered" evidence="3">
    <location>
        <begin position="1"/>
        <end position="38"/>
    </location>
</feature>
<dbReference type="InterPro" id="IPR027417">
    <property type="entry name" value="P-loop_NTPase"/>
</dbReference>
<dbReference type="PANTHER" id="PTHR10799">
    <property type="entry name" value="SNF2/RAD54 HELICASE FAMILY"/>
    <property type="match status" value="1"/>
</dbReference>
<evidence type="ECO:0000256" key="3">
    <source>
        <dbReference type="SAM" id="MobiDB-lite"/>
    </source>
</evidence>
<dbReference type="STRING" id="1454003.AW10_02819"/>
<gene>
    <name evidence="7" type="primary">rapA_2</name>
    <name evidence="7" type="ORF">AW10_02819</name>
</gene>